<dbReference type="InterPro" id="IPR011025">
    <property type="entry name" value="GproteinA_insert"/>
</dbReference>
<proteinExistence type="predicted"/>
<evidence type="ECO:0000313" key="1">
    <source>
        <dbReference type="EMBL" id="GFF34470.1"/>
    </source>
</evidence>
<dbReference type="SUPFAM" id="SSF47895">
    <property type="entry name" value="Transducin (alpha subunit), insertion domain"/>
    <property type="match status" value="1"/>
</dbReference>
<dbReference type="Proteomes" id="UP000465221">
    <property type="component" value="Unassembled WGS sequence"/>
</dbReference>
<dbReference type="EMBL" id="BLKC01000023">
    <property type="protein sequence ID" value="GFF34470.1"/>
    <property type="molecule type" value="Genomic_DNA"/>
</dbReference>
<gene>
    <name evidence="1" type="ORF">IFM46972_04239</name>
</gene>
<reference evidence="1 2" key="1">
    <citation type="submission" date="2020-01" db="EMBL/GenBank/DDBJ databases">
        <title>Draft genome sequence of Aspergillus udagawae IFM 46972.</title>
        <authorList>
            <person name="Takahashi H."/>
            <person name="Yaguchi T."/>
        </authorList>
    </citation>
    <scope>NUCLEOTIDE SEQUENCE [LARGE SCALE GENOMIC DNA]</scope>
    <source>
        <strain evidence="1 2">IFM 46972</strain>
    </source>
</reference>
<dbReference type="Gene3D" id="1.10.400.10">
    <property type="entry name" value="GI Alpha 1, domain 2-like"/>
    <property type="match status" value="1"/>
</dbReference>
<sequence length="379" mass="42098">MADPVSIIGTAGALVNVIQIVSQIIVAIRDLQSDWSDTDLTFLSLASQLSALRLALTKIEEWLCIDTGDAHHQLLMDLDASINCCTVLLAKLQDLVDSLRQKENKALDFQSKLKLVFAPNKRSQLASGRVQLARTFHTASPEHIPKTNTEISSQTGAEQKALLVRSSSRRVFRQMNSDSASLMVHRDTTSIATQITDHLSKLSVAFSFDREVFTSSVYERFFRGLTKRVLGYPQSHDTPVVEQSREPGGDDEWSFFQQKLLFFGSGYGGTENILHEIVGLVGSQTINVGLTLQRTAIYKFVIKSTQAIIAALNHDATGPQLDSNRAHCDLLLRYIDDLSATKPLDVRVGEAIRSLWQDPCMERVRQSPREFGIPEAALE</sequence>
<organism evidence="1 2">
    <name type="scientific">Aspergillus udagawae</name>
    <dbReference type="NCBI Taxonomy" id="91492"/>
    <lineage>
        <taxon>Eukaryota</taxon>
        <taxon>Fungi</taxon>
        <taxon>Dikarya</taxon>
        <taxon>Ascomycota</taxon>
        <taxon>Pezizomycotina</taxon>
        <taxon>Eurotiomycetes</taxon>
        <taxon>Eurotiomycetidae</taxon>
        <taxon>Eurotiales</taxon>
        <taxon>Aspergillaceae</taxon>
        <taxon>Aspergillus</taxon>
        <taxon>Aspergillus subgen. Fumigati</taxon>
    </lineage>
</organism>
<accession>A0A8H3NK26</accession>
<protein>
    <submittedName>
        <fullName evidence="1">Guanine nucleotide-binding protein alpha-3 subunit</fullName>
    </submittedName>
</protein>
<comment type="caution">
    <text evidence="1">The sequence shown here is derived from an EMBL/GenBank/DDBJ whole genome shotgun (WGS) entry which is preliminary data.</text>
</comment>
<name>A0A8H3NK26_9EURO</name>
<evidence type="ECO:0000313" key="2">
    <source>
        <dbReference type="Proteomes" id="UP000465221"/>
    </source>
</evidence>
<dbReference type="AlphaFoldDB" id="A0A8H3NK26"/>
<dbReference type="GO" id="GO:0007165">
    <property type="term" value="P:signal transduction"/>
    <property type="evidence" value="ECO:0007669"/>
    <property type="project" value="InterPro"/>
</dbReference>